<reference evidence="2 3" key="1">
    <citation type="journal article" date="2012" name="BMC Genomics">
        <title>Comparative genomics of the white-rot fungi, Phanerochaete carnosa and P. chrysosporium, to elucidate the genetic basis of the distinct wood types they colonize.</title>
        <authorList>
            <person name="Suzuki H."/>
            <person name="MacDonald J."/>
            <person name="Syed K."/>
            <person name="Salamov A."/>
            <person name="Hori C."/>
            <person name="Aerts A."/>
            <person name="Henrissat B."/>
            <person name="Wiebenga A."/>
            <person name="vanKuyk P.A."/>
            <person name="Barry K."/>
            <person name="Lindquist E."/>
            <person name="LaButti K."/>
            <person name="Lapidus A."/>
            <person name="Lucas S."/>
            <person name="Coutinho P."/>
            <person name="Gong Y."/>
            <person name="Samejima M."/>
            <person name="Mahadevan R."/>
            <person name="Abou-Zaid M."/>
            <person name="de Vries R.P."/>
            <person name="Igarashi K."/>
            <person name="Yadav J.S."/>
            <person name="Grigoriev I.V."/>
            <person name="Master E.R."/>
        </authorList>
    </citation>
    <scope>NUCLEOTIDE SEQUENCE [LARGE SCALE GENOMIC DNA]</scope>
    <source>
        <strain evidence="2 3">HHB-10118-sp</strain>
    </source>
</reference>
<keyword evidence="1" id="KW-1133">Transmembrane helix</keyword>
<dbReference type="Proteomes" id="UP000008370">
    <property type="component" value="Unassembled WGS sequence"/>
</dbReference>
<proteinExistence type="predicted"/>
<dbReference type="InParanoid" id="K5UN98"/>
<organism evidence="2 3">
    <name type="scientific">Phanerochaete carnosa (strain HHB-10118-sp)</name>
    <name type="common">White-rot fungus</name>
    <name type="synonym">Peniophora carnosa</name>
    <dbReference type="NCBI Taxonomy" id="650164"/>
    <lineage>
        <taxon>Eukaryota</taxon>
        <taxon>Fungi</taxon>
        <taxon>Dikarya</taxon>
        <taxon>Basidiomycota</taxon>
        <taxon>Agaricomycotina</taxon>
        <taxon>Agaricomycetes</taxon>
        <taxon>Polyporales</taxon>
        <taxon>Phanerochaetaceae</taxon>
        <taxon>Phanerochaete</taxon>
    </lineage>
</organism>
<name>K5UN98_PHACS</name>
<evidence type="ECO:0000313" key="2">
    <source>
        <dbReference type="EMBL" id="EKM51211.1"/>
    </source>
</evidence>
<keyword evidence="1" id="KW-0812">Transmembrane</keyword>
<accession>K5UN98</accession>
<evidence type="ECO:0000313" key="3">
    <source>
        <dbReference type="Proteomes" id="UP000008370"/>
    </source>
</evidence>
<keyword evidence="1" id="KW-0472">Membrane</keyword>
<sequence>MNPAQVTYGPVLIGAFLNVFLFGIAAAQILHYFTTYKKDCIWIKAYVVVLAVADLLNSIFDIYWLYADLVTNFGNDASINVADWRVATNPAMIAIIAIYVQLFFAWRVQVLTNSWCVTGLVVLTAVVSCCGGLDAAVTIHHVKYYSNFYKLDPAVTVWLISTAFCDSAIAIALTWHLVSRRCGEL</sequence>
<dbReference type="GeneID" id="18909818"/>
<feature type="transmembrane region" description="Helical" evidence="1">
    <location>
        <begin position="86"/>
        <end position="108"/>
    </location>
</feature>
<dbReference type="RefSeq" id="XP_007400362.1">
    <property type="nucleotide sequence ID" value="XM_007400300.1"/>
</dbReference>
<dbReference type="AlphaFoldDB" id="K5UN98"/>
<dbReference type="PANTHER" id="PTHR40465">
    <property type="entry name" value="CHROMOSOME 1, WHOLE GENOME SHOTGUN SEQUENCE"/>
    <property type="match status" value="1"/>
</dbReference>
<protein>
    <submittedName>
        <fullName evidence="2">Uncharacterized protein</fullName>
    </submittedName>
</protein>
<gene>
    <name evidence="2" type="ORF">PHACADRAFT_177877</name>
</gene>
<dbReference type="KEGG" id="pco:PHACADRAFT_177877"/>
<dbReference type="STRING" id="650164.K5UN98"/>
<keyword evidence="3" id="KW-1185">Reference proteome</keyword>
<dbReference type="OrthoDB" id="3265526at2759"/>
<feature type="transmembrane region" description="Helical" evidence="1">
    <location>
        <begin position="12"/>
        <end position="33"/>
    </location>
</feature>
<feature type="transmembrane region" description="Helical" evidence="1">
    <location>
        <begin position="115"/>
        <end position="137"/>
    </location>
</feature>
<feature type="transmembrane region" description="Helical" evidence="1">
    <location>
        <begin position="45"/>
        <end position="66"/>
    </location>
</feature>
<dbReference type="EMBL" id="JH930477">
    <property type="protein sequence ID" value="EKM51211.1"/>
    <property type="molecule type" value="Genomic_DNA"/>
</dbReference>
<dbReference type="HOGENOM" id="CLU_046025_16_0_1"/>
<dbReference type="PANTHER" id="PTHR40465:SF1">
    <property type="entry name" value="DUF6534 DOMAIN-CONTAINING PROTEIN"/>
    <property type="match status" value="1"/>
</dbReference>
<feature type="transmembrane region" description="Helical" evidence="1">
    <location>
        <begin position="157"/>
        <end position="178"/>
    </location>
</feature>
<evidence type="ECO:0000256" key="1">
    <source>
        <dbReference type="SAM" id="Phobius"/>
    </source>
</evidence>